<evidence type="ECO:0000313" key="1">
    <source>
        <dbReference type="EMBL" id="JAD55629.1"/>
    </source>
</evidence>
<name>A0A0A9AV93_ARUDO</name>
<reference evidence="1" key="1">
    <citation type="submission" date="2014-09" db="EMBL/GenBank/DDBJ databases">
        <authorList>
            <person name="Magalhaes I.L.F."/>
            <person name="Oliveira U."/>
            <person name="Santos F.R."/>
            <person name="Vidigal T.H.D.A."/>
            <person name="Brescovit A.D."/>
            <person name="Santos A.J."/>
        </authorList>
    </citation>
    <scope>NUCLEOTIDE SEQUENCE</scope>
    <source>
        <tissue evidence="1">Shoot tissue taken approximately 20 cm above the soil surface</tissue>
    </source>
</reference>
<reference evidence="1" key="2">
    <citation type="journal article" date="2015" name="Data Brief">
        <title>Shoot transcriptome of the giant reed, Arundo donax.</title>
        <authorList>
            <person name="Barrero R.A."/>
            <person name="Guerrero F.D."/>
            <person name="Moolhuijzen P."/>
            <person name="Goolsby J.A."/>
            <person name="Tidwell J."/>
            <person name="Bellgard S.E."/>
            <person name="Bellgard M.I."/>
        </authorList>
    </citation>
    <scope>NUCLEOTIDE SEQUENCE</scope>
    <source>
        <tissue evidence="1">Shoot tissue taken approximately 20 cm above the soil surface</tissue>
    </source>
</reference>
<dbReference type="AlphaFoldDB" id="A0A0A9AV93"/>
<protein>
    <submittedName>
        <fullName evidence="1">Uncharacterized protein</fullName>
    </submittedName>
</protein>
<accession>A0A0A9AV93</accession>
<dbReference type="EMBL" id="GBRH01242266">
    <property type="protein sequence ID" value="JAD55629.1"/>
    <property type="molecule type" value="Transcribed_RNA"/>
</dbReference>
<sequence length="42" mass="4737">MYHRQSDLSSYRVHSISTWPKLFHNGEDAGTRAVAASIYARG</sequence>
<proteinExistence type="predicted"/>
<organism evidence="1">
    <name type="scientific">Arundo donax</name>
    <name type="common">Giant reed</name>
    <name type="synonym">Donax arundinaceus</name>
    <dbReference type="NCBI Taxonomy" id="35708"/>
    <lineage>
        <taxon>Eukaryota</taxon>
        <taxon>Viridiplantae</taxon>
        <taxon>Streptophyta</taxon>
        <taxon>Embryophyta</taxon>
        <taxon>Tracheophyta</taxon>
        <taxon>Spermatophyta</taxon>
        <taxon>Magnoliopsida</taxon>
        <taxon>Liliopsida</taxon>
        <taxon>Poales</taxon>
        <taxon>Poaceae</taxon>
        <taxon>PACMAD clade</taxon>
        <taxon>Arundinoideae</taxon>
        <taxon>Arundineae</taxon>
        <taxon>Arundo</taxon>
    </lineage>
</organism>